<comment type="caution">
    <text evidence="1">The sequence shown here is derived from an EMBL/GenBank/DDBJ whole genome shotgun (WGS) entry which is preliminary data.</text>
</comment>
<dbReference type="EMBL" id="CAJEWN010002608">
    <property type="protein sequence ID" value="CAD2204495.1"/>
    <property type="molecule type" value="Genomic_DNA"/>
</dbReference>
<dbReference type="Proteomes" id="UP000580250">
    <property type="component" value="Unassembled WGS sequence"/>
</dbReference>
<evidence type="ECO:0000313" key="2">
    <source>
        <dbReference type="Proteomes" id="UP000580250"/>
    </source>
</evidence>
<dbReference type="OrthoDB" id="273181at2759"/>
<sequence>MIGGGIAFYPTLAYNLFRNYIQPTKWSWYSRVNDTLILGAIPFSSMLEVLKNEEGVGGVVCCTEQFELDAAWGAIKPKEWINNGIEFHHTPMKDFFGTTSQKRHD</sequence>
<name>A0A6V7XZ19_MELEN</name>
<accession>A0A6V7XZ19</accession>
<dbReference type="SUPFAM" id="SSF52799">
    <property type="entry name" value="(Phosphotyrosine protein) phosphatases II"/>
    <property type="match status" value="1"/>
</dbReference>
<reference evidence="1 2" key="1">
    <citation type="submission" date="2020-08" db="EMBL/GenBank/DDBJ databases">
        <authorList>
            <person name="Koutsovoulos G."/>
            <person name="Danchin GJ E."/>
        </authorList>
    </citation>
    <scope>NUCLEOTIDE SEQUENCE [LARGE SCALE GENOMIC DNA]</scope>
</reference>
<dbReference type="InterPro" id="IPR029021">
    <property type="entry name" value="Prot-tyrosine_phosphatase-like"/>
</dbReference>
<dbReference type="AlphaFoldDB" id="A0A6V7XZ19"/>
<organism evidence="1 2">
    <name type="scientific">Meloidogyne enterolobii</name>
    <name type="common">Root-knot nematode worm</name>
    <name type="synonym">Meloidogyne mayaguensis</name>
    <dbReference type="NCBI Taxonomy" id="390850"/>
    <lineage>
        <taxon>Eukaryota</taxon>
        <taxon>Metazoa</taxon>
        <taxon>Ecdysozoa</taxon>
        <taxon>Nematoda</taxon>
        <taxon>Chromadorea</taxon>
        <taxon>Rhabditida</taxon>
        <taxon>Tylenchina</taxon>
        <taxon>Tylenchomorpha</taxon>
        <taxon>Tylenchoidea</taxon>
        <taxon>Meloidogynidae</taxon>
        <taxon>Meloidogyninae</taxon>
        <taxon>Meloidogyne</taxon>
    </lineage>
</organism>
<dbReference type="PANTHER" id="PTHR46274">
    <property type="entry name" value="PHOSPHATIDYLINOSITOL PHOSPHATASE"/>
    <property type="match status" value="1"/>
</dbReference>
<dbReference type="Gene3D" id="3.90.190.10">
    <property type="entry name" value="Protein tyrosine phosphatase superfamily"/>
    <property type="match status" value="1"/>
</dbReference>
<proteinExistence type="predicted"/>
<gene>
    <name evidence="1" type="ORF">MENT_LOCUS58242</name>
</gene>
<dbReference type="PANTHER" id="PTHR46274:SF6">
    <property type="entry name" value="TYR_PHOSPHATASE_2 DOMAIN-CONTAINING PROTEIN"/>
    <property type="match status" value="1"/>
</dbReference>
<protein>
    <submittedName>
        <fullName evidence="1">Uncharacterized protein</fullName>
    </submittedName>
</protein>
<evidence type="ECO:0000313" key="1">
    <source>
        <dbReference type="EMBL" id="CAD2204495.1"/>
    </source>
</evidence>